<dbReference type="EMBL" id="AQGQ01000132">
    <property type="protein sequence ID" value="EOD54118.1"/>
    <property type="molecule type" value="Genomic_DNA"/>
</dbReference>
<gene>
    <name evidence="1" type="ORF">G113_15983</name>
</gene>
<keyword evidence="2" id="KW-1185">Reference proteome</keyword>
<reference evidence="1 2" key="1">
    <citation type="journal article" date="2013" name="Genome Announc.">
        <title>Draft Genome Sequence of Aeromonas molluscorum Strain 848TT, Isolated from Bivalve Molluscs.</title>
        <authorList>
            <person name="Spataro N."/>
            <person name="Farfan M."/>
            <person name="Albarral V."/>
            <person name="Sanglas A."/>
            <person name="Loren J.G."/>
            <person name="Fuste M.C."/>
            <person name="Bosch E."/>
        </authorList>
    </citation>
    <scope>NUCLEOTIDE SEQUENCE [LARGE SCALE GENOMIC DNA]</scope>
    <source>
        <strain evidence="1 2">848</strain>
    </source>
</reference>
<dbReference type="PATRIC" id="fig|1268236.3.peg.3132"/>
<comment type="caution">
    <text evidence="1">The sequence shown here is derived from an EMBL/GenBank/DDBJ whole genome shotgun (WGS) entry which is preliminary data.</text>
</comment>
<organism evidence="1 2">
    <name type="scientific">Aeromonas molluscorum 848</name>
    <dbReference type="NCBI Taxonomy" id="1268236"/>
    <lineage>
        <taxon>Bacteria</taxon>
        <taxon>Pseudomonadati</taxon>
        <taxon>Pseudomonadota</taxon>
        <taxon>Gammaproteobacteria</taxon>
        <taxon>Aeromonadales</taxon>
        <taxon>Aeromonadaceae</taxon>
        <taxon>Aeromonas</taxon>
    </lineage>
</organism>
<dbReference type="Proteomes" id="UP000013526">
    <property type="component" value="Unassembled WGS sequence"/>
</dbReference>
<evidence type="ECO:0000313" key="2">
    <source>
        <dbReference type="Proteomes" id="UP000013526"/>
    </source>
</evidence>
<sequence>MSNPNALPEWLVALQQAVKSSSLAVVAQRLGVSRTMVSQVCNQKYPGDLVRVKRLVEGAYLASTLICPILGEIRQDQCLAHQGRSNVSSNPLYIQVYKACRSGCPHSRIPEEKQLKRPIRLRTEGETVELYHAGRVISRLTFQAAGDEQVLVKLLSNELEHLAMRLNQLLKKQGEGK</sequence>
<accession>R1F2E0</accession>
<dbReference type="AlphaFoldDB" id="R1F2E0"/>
<dbReference type="Gene3D" id="1.10.260.40">
    <property type="entry name" value="lambda repressor-like DNA-binding domains"/>
    <property type="match status" value="1"/>
</dbReference>
<dbReference type="InterPro" id="IPR010982">
    <property type="entry name" value="Lambda_DNA-bd_dom_sf"/>
</dbReference>
<dbReference type="RefSeq" id="WP_005906333.1">
    <property type="nucleotide sequence ID" value="NZ_AQGQ01000132.1"/>
</dbReference>
<proteinExistence type="predicted"/>
<protein>
    <recommendedName>
        <fullName evidence="3">Transcriptional regulator</fullName>
    </recommendedName>
</protein>
<evidence type="ECO:0000313" key="1">
    <source>
        <dbReference type="EMBL" id="EOD54118.1"/>
    </source>
</evidence>
<name>R1F2E0_9GAMM</name>
<evidence type="ECO:0008006" key="3">
    <source>
        <dbReference type="Google" id="ProtNLM"/>
    </source>
</evidence>
<dbReference type="GO" id="GO:0003677">
    <property type="term" value="F:DNA binding"/>
    <property type="evidence" value="ECO:0007669"/>
    <property type="project" value="InterPro"/>
</dbReference>